<comment type="caution">
    <text evidence="1">The sequence shown here is derived from an EMBL/GenBank/DDBJ whole genome shotgun (WGS) entry which is preliminary data.</text>
</comment>
<organism evidence="1 2">
    <name type="scientific">Paraglomus brasilianum</name>
    <dbReference type="NCBI Taxonomy" id="144538"/>
    <lineage>
        <taxon>Eukaryota</taxon>
        <taxon>Fungi</taxon>
        <taxon>Fungi incertae sedis</taxon>
        <taxon>Mucoromycota</taxon>
        <taxon>Glomeromycotina</taxon>
        <taxon>Glomeromycetes</taxon>
        <taxon>Paraglomerales</taxon>
        <taxon>Paraglomeraceae</taxon>
        <taxon>Paraglomus</taxon>
    </lineage>
</organism>
<protein>
    <submittedName>
        <fullName evidence="1">7987_t:CDS:1</fullName>
    </submittedName>
</protein>
<dbReference type="OrthoDB" id="107110at2759"/>
<dbReference type="Proteomes" id="UP000789739">
    <property type="component" value="Unassembled WGS sequence"/>
</dbReference>
<dbReference type="AlphaFoldDB" id="A0A9N8W5Z0"/>
<gene>
    <name evidence="1" type="ORF">PBRASI_LOCUS1337</name>
</gene>
<accession>A0A9N8W5Z0</accession>
<reference evidence="1" key="1">
    <citation type="submission" date="2021-06" db="EMBL/GenBank/DDBJ databases">
        <authorList>
            <person name="Kallberg Y."/>
            <person name="Tangrot J."/>
            <person name="Rosling A."/>
        </authorList>
    </citation>
    <scope>NUCLEOTIDE SEQUENCE</scope>
    <source>
        <strain evidence="1">BR232B</strain>
    </source>
</reference>
<evidence type="ECO:0000313" key="2">
    <source>
        <dbReference type="Proteomes" id="UP000789739"/>
    </source>
</evidence>
<keyword evidence="2" id="KW-1185">Reference proteome</keyword>
<proteinExistence type="predicted"/>
<name>A0A9N8W5Z0_9GLOM</name>
<dbReference type="EMBL" id="CAJVPI010000084">
    <property type="protein sequence ID" value="CAG8476205.1"/>
    <property type="molecule type" value="Genomic_DNA"/>
</dbReference>
<sequence>MATIITAEDSGKKHFIGYPSEPMLSEAALTLLSKPGIELDVLKELDLVRKKEKLCVRILLLSTRHQQILSFRENCEMNPLCSTVGIEVQLSSTSATSQVKNHTRPESRSVQNYAVATGLWTSITLCKTCAHLENSSVGIYIQIGKAYANNPKFETYYYGKGKNHCGKMMFNFSNNTEKANRLVVLGLSCFKLDQQYYEVIQSLLQSWIDISMICRPTEFKFICRMFPVVYGSCATKRAKEINDDSDEDAKDYLINKRWKSDEQVEQDEEWSEEYE</sequence>
<evidence type="ECO:0000313" key="1">
    <source>
        <dbReference type="EMBL" id="CAG8476205.1"/>
    </source>
</evidence>